<dbReference type="InterPro" id="IPR019786">
    <property type="entry name" value="Zinc_finger_PHD-type_CS"/>
</dbReference>
<evidence type="ECO:0000256" key="7">
    <source>
        <dbReference type="ARBA" id="ARBA00023242"/>
    </source>
</evidence>
<dbReference type="InterPro" id="IPR019787">
    <property type="entry name" value="Znf_PHD-finger"/>
</dbReference>
<feature type="site" description="Histone H3K4me3 binding" evidence="8">
    <location>
        <position position="22"/>
    </location>
</feature>
<keyword evidence="13" id="KW-1185">Reference proteome</keyword>
<dbReference type="EMBL" id="KZ819193">
    <property type="protein sequence ID" value="PWZ00202.1"/>
    <property type="molecule type" value="Genomic_DNA"/>
</dbReference>
<feature type="binding site" evidence="9">
    <location>
        <position position="48"/>
    </location>
    <ligand>
        <name>Zn(2+)</name>
        <dbReference type="ChEBI" id="CHEBI:29105"/>
        <label>2</label>
    </ligand>
</feature>
<dbReference type="GO" id="GO:0008270">
    <property type="term" value="F:zinc ion binding"/>
    <property type="evidence" value="ECO:0007669"/>
    <property type="project" value="UniProtKB-KW"/>
</dbReference>
<dbReference type="Proteomes" id="UP000246740">
    <property type="component" value="Unassembled WGS sequence"/>
</dbReference>
<keyword evidence="3 9" id="KW-0479">Metal-binding</keyword>
<evidence type="ECO:0000256" key="2">
    <source>
        <dbReference type="ARBA" id="ARBA00010210"/>
    </source>
</evidence>
<dbReference type="GO" id="GO:0000785">
    <property type="term" value="C:chromatin"/>
    <property type="evidence" value="ECO:0007669"/>
    <property type="project" value="UniProtKB-ARBA"/>
</dbReference>
<sequence length="51" mass="6109">DPTEPRYCYCDQVSFGNMVACDNDDCELEWFHYQCVGLESQPRGKWYCRFC</sequence>
<dbReference type="PANTHER" id="PTHR10333:SF42">
    <property type="entry name" value="INHIBITOR OF GROWTH PROTEIN 5"/>
    <property type="match status" value="1"/>
</dbReference>
<feature type="non-terminal residue" evidence="12">
    <location>
        <position position="1"/>
    </location>
</feature>
<feature type="binding site" evidence="9">
    <location>
        <position position="26"/>
    </location>
    <ligand>
        <name>Zn(2+)</name>
        <dbReference type="ChEBI" id="CHEBI:29105"/>
        <label>2</label>
    </ligand>
</feature>
<evidence type="ECO:0000256" key="4">
    <source>
        <dbReference type="ARBA" id="ARBA00022771"/>
    </source>
</evidence>
<evidence type="ECO:0000256" key="1">
    <source>
        <dbReference type="ARBA" id="ARBA00004123"/>
    </source>
</evidence>
<organism evidence="12 13">
    <name type="scientific">Testicularia cyperi</name>
    <dbReference type="NCBI Taxonomy" id="1882483"/>
    <lineage>
        <taxon>Eukaryota</taxon>
        <taxon>Fungi</taxon>
        <taxon>Dikarya</taxon>
        <taxon>Basidiomycota</taxon>
        <taxon>Ustilaginomycotina</taxon>
        <taxon>Ustilaginomycetes</taxon>
        <taxon>Ustilaginales</taxon>
        <taxon>Anthracoideaceae</taxon>
        <taxon>Testicularia</taxon>
    </lineage>
</organism>
<keyword evidence="4 10" id="KW-0863">Zinc-finger</keyword>
<dbReference type="InParanoid" id="A0A317XQ35"/>
<feature type="site" description="Histone H3K4me3 binding" evidence="8">
    <location>
        <position position="30"/>
    </location>
</feature>
<evidence type="ECO:0000256" key="10">
    <source>
        <dbReference type="PROSITE-ProRule" id="PRU00146"/>
    </source>
</evidence>
<evidence type="ECO:0000256" key="9">
    <source>
        <dbReference type="PIRSR" id="PIRSR628651-51"/>
    </source>
</evidence>
<feature type="binding site" evidence="9">
    <location>
        <position position="32"/>
    </location>
    <ligand>
        <name>Zn(2+)</name>
        <dbReference type="ChEBI" id="CHEBI:29105"/>
        <label>1</label>
    </ligand>
</feature>
<protein>
    <recommendedName>
        <fullName evidence="11">PHD-type domain-containing protein</fullName>
    </recommendedName>
</protein>
<evidence type="ECO:0000256" key="5">
    <source>
        <dbReference type="ARBA" id="ARBA00022833"/>
    </source>
</evidence>
<evidence type="ECO:0000256" key="8">
    <source>
        <dbReference type="PIRSR" id="PIRSR628651-50"/>
    </source>
</evidence>
<evidence type="ECO:0000256" key="6">
    <source>
        <dbReference type="ARBA" id="ARBA00022853"/>
    </source>
</evidence>
<reference evidence="12 13" key="1">
    <citation type="journal article" date="2018" name="Mol. Biol. Evol.">
        <title>Broad Genomic Sampling Reveals a Smut Pathogenic Ancestry of the Fungal Clade Ustilaginomycotina.</title>
        <authorList>
            <person name="Kijpornyongpan T."/>
            <person name="Mondo S.J."/>
            <person name="Barry K."/>
            <person name="Sandor L."/>
            <person name="Lee J."/>
            <person name="Lipzen A."/>
            <person name="Pangilinan J."/>
            <person name="LaButti K."/>
            <person name="Hainaut M."/>
            <person name="Henrissat B."/>
            <person name="Grigoriev I.V."/>
            <person name="Spatafora J.W."/>
            <person name="Aime M.C."/>
        </authorList>
    </citation>
    <scope>NUCLEOTIDE SEQUENCE [LARGE SCALE GENOMIC DNA]</scope>
    <source>
        <strain evidence="12 13">MCA 3645</strain>
    </source>
</reference>
<dbReference type="InterPro" id="IPR013083">
    <property type="entry name" value="Znf_RING/FYVE/PHD"/>
</dbReference>
<feature type="binding site" evidence="9">
    <location>
        <position position="8"/>
    </location>
    <ligand>
        <name>Zn(2+)</name>
        <dbReference type="ChEBI" id="CHEBI:29105"/>
        <label>1</label>
    </ligand>
</feature>
<dbReference type="PANTHER" id="PTHR10333">
    <property type="entry name" value="INHIBITOR OF GROWTH PROTEIN"/>
    <property type="match status" value="1"/>
</dbReference>
<feature type="binding site" evidence="9">
    <location>
        <position position="51"/>
    </location>
    <ligand>
        <name>Zn(2+)</name>
        <dbReference type="ChEBI" id="CHEBI:29105"/>
        <label>2</label>
    </ligand>
</feature>
<dbReference type="STRING" id="1882483.A0A317XQ35"/>
<evidence type="ECO:0000256" key="3">
    <source>
        <dbReference type="ARBA" id="ARBA00022723"/>
    </source>
</evidence>
<dbReference type="GO" id="GO:0006325">
    <property type="term" value="P:chromatin organization"/>
    <property type="evidence" value="ECO:0007669"/>
    <property type="project" value="UniProtKB-KW"/>
</dbReference>
<feature type="domain" description="PHD-type" evidence="11">
    <location>
        <begin position="5"/>
        <end position="51"/>
    </location>
</feature>
<dbReference type="SMART" id="SM00249">
    <property type="entry name" value="PHD"/>
    <property type="match status" value="1"/>
</dbReference>
<feature type="site" description="Histone H3K4me3 binding" evidence="8">
    <location>
        <position position="18"/>
    </location>
</feature>
<proteinExistence type="inferred from homology"/>
<dbReference type="InterPro" id="IPR028651">
    <property type="entry name" value="ING_fam"/>
</dbReference>
<dbReference type="Gene3D" id="3.30.40.10">
    <property type="entry name" value="Zinc/RING finger domain, C3HC4 (zinc finger)"/>
    <property type="match status" value="1"/>
</dbReference>
<dbReference type="PROSITE" id="PS50016">
    <property type="entry name" value="ZF_PHD_2"/>
    <property type="match status" value="1"/>
</dbReference>
<dbReference type="OrthoDB" id="5411773at2759"/>
<dbReference type="InterPro" id="IPR011011">
    <property type="entry name" value="Znf_FYVE_PHD"/>
</dbReference>
<feature type="binding site" evidence="9">
    <location>
        <position position="10"/>
    </location>
    <ligand>
        <name>Zn(2+)</name>
        <dbReference type="ChEBI" id="CHEBI:29105"/>
        <label>1</label>
    </ligand>
</feature>
<gene>
    <name evidence="12" type="ORF">BCV70DRAFT_153376</name>
</gene>
<evidence type="ECO:0000259" key="11">
    <source>
        <dbReference type="PROSITE" id="PS50016"/>
    </source>
</evidence>
<dbReference type="FunFam" id="3.30.40.10:FF:000016">
    <property type="entry name" value="Inhibitor of growth protein"/>
    <property type="match status" value="1"/>
</dbReference>
<feature type="non-terminal residue" evidence="12">
    <location>
        <position position="51"/>
    </location>
</feature>
<name>A0A317XQ35_9BASI</name>
<evidence type="ECO:0000313" key="13">
    <source>
        <dbReference type="Proteomes" id="UP000246740"/>
    </source>
</evidence>
<keyword evidence="5 9" id="KW-0862">Zinc</keyword>
<comment type="similarity">
    <text evidence="2">Belongs to the ING family.</text>
</comment>
<keyword evidence="6" id="KW-0156">Chromatin regulator</keyword>
<feature type="binding site" evidence="9">
    <location>
        <position position="35"/>
    </location>
    <ligand>
        <name>Zn(2+)</name>
        <dbReference type="ChEBI" id="CHEBI:29105"/>
        <label>1</label>
    </ligand>
</feature>
<evidence type="ECO:0000313" key="12">
    <source>
        <dbReference type="EMBL" id="PWZ00202.1"/>
    </source>
</evidence>
<feature type="binding site" evidence="9">
    <location>
        <position position="21"/>
    </location>
    <ligand>
        <name>Zn(2+)</name>
        <dbReference type="ChEBI" id="CHEBI:29105"/>
        <label>2</label>
    </ligand>
</feature>
<dbReference type="SUPFAM" id="SSF57903">
    <property type="entry name" value="FYVE/PHD zinc finger"/>
    <property type="match status" value="1"/>
</dbReference>
<comment type="subcellular location">
    <subcellularLocation>
        <location evidence="1">Nucleus</location>
    </subcellularLocation>
</comment>
<dbReference type="PROSITE" id="PS01359">
    <property type="entry name" value="ZF_PHD_1"/>
    <property type="match status" value="1"/>
</dbReference>
<feature type="site" description="Histone H3K4me3 binding" evidence="8">
    <location>
        <position position="7"/>
    </location>
</feature>
<dbReference type="InterPro" id="IPR001965">
    <property type="entry name" value="Znf_PHD"/>
</dbReference>
<dbReference type="GO" id="GO:0006355">
    <property type="term" value="P:regulation of DNA-templated transcription"/>
    <property type="evidence" value="ECO:0007669"/>
    <property type="project" value="TreeGrafter"/>
</dbReference>
<accession>A0A317XQ35</accession>
<keyword evidence="7" id="KW-0539">Nucleus</keyword>
<dbReference type="GO" id="GO:0005634">
    <property type="term" value="C:nucleus"/>
    <property type="evidence" value="ECO:0007669"/>
    <property type="project" value="UniProtKB-SubCell"/>
</dbReference>
<dbReference type="AlphaFoldDB" id="A0A317XQ35"/>